<evidence type="ECO:0000313" key="2">
    <source>
        <dbReference type="WBParaSite" id="JU765_v2.g9990.t1"/>
    </source>
</evidence>
<evidence type="ECO:0000313" key="1">
    <source>
        <dbReference type="Proteomes" id="UP000887576"/>
    </source>
</evidence>
<accession>A0AC34RT55</accession>
<sequence length="160" mass="18424">MFFDPYVGIFGKSNSLTEDQSHNHWPHTINNIIVVIVLVTSYLFLCLIVALKSHFNQETNLNVIQRQTFIQVTLICFLNGTAASIYVYMQFFYTPTWLVIIGQITWQASHGAVVFVYLFLNPGMRHALFTKVFKFDPISTIATVRPFQNHTFANVEKTKL</sequence>
<reference evidence="2" key="1">
    <citation type="submission" date="2022-11" db="UniProtKB">
        <authorList>
            <consortium name="WormBaseParasite"/>
        </authorList>
    </citation>
    <scope>IDENTIFICATION</scope>
</reference>
<protein>
    <submittedName>
        <fullName evidence="2">7TM GPCR serpentine receptor class x (Srx) domain-containing protein</fullName>
    </submittedName>
</protein>
<dbReference type="Proteomes" id="UP000887576">
    <property type="component" value="Unplaced"/>
</dbReference>
<proteinExistence type="predicted"/>
<name>A0AC34RT55_9BILA</name>
<organism evidence="1 2">
    <name type="scientific">Panagrolaimus sp. JU765</name>
    <dbReference type="NCBI Taxonomy" id="591449"/>
    <lineage>
        <taxon>Eukaryota</taxon>
        <taxon>Metazoa</taxon>
        <taxon>Ecdysozoa</taxon>
        <taxon>Nematoda</taxon>
        <taxon>Chromadorea</taxon>
        <taxon>Rhabditida</taxon>
        <taxon>Tylenchina</taxon>
        <taxon>Panagrolaimomorpha</taxon>
        <taxon>Panagrolaimoidea</taxon>
        <taxon>Panagrolaimidae</taxon>
        <taxon>Panagrolaimus</taxon>
    </lineage>
</organism>
<dbReference type="WBParaSite" id="JU765_v2.g9990.t1">
    <property type="protein sequence ID" value="JU765_v2.g9990.t1"/>
    <property type="gene ID" value="JU765_v2.g9990"/>
</dbReference>